<gene>
    <name evidence="1" type="ORF">U27_01649</name>
</gene>
<keyword evidence="2" id="KW-1185">Reference proteome</keyword>
<dbReference type="EMBL" id="DF820463">
    <property type="protein sequence ID" value="GAK54819.1"/>
    <property type="molecule type" value="Genomic_DNA"/>
</dbReference>
<protein>
    <submittedName>
        <fullName evidence="1">Uncharacterized protein</fullName>
    </submittedName>
</protein>
<evidence type="ECO:0000313" key="1">
    <source>
        <dbReference type="EMBL" id="GAK54819.1"/>
    </source>
</evidence>
<accession>A0A0S6W9Q1</accession>
<dbReference type="HOGENOM" id="CLU_197526_0_0_0"/>
<evidence type="ECO:0000313" key="2">
    <source>
        <dbReference type="Proteomes" id="UP000030661"/>
    </source>
</evidence>
<dbReference type="eggNOG" id="ENOG5033GS9">
    <property type="taxonomic scope" value="Bacteria"/>
</dbReference>
<sequence length="65" mass="7532">MTTMTISISDDRAFKLQELSAEFGVPIEDLVRISLEELLLHPKHTFQQTVDYVVEKNAELYHRLA</sequence>
<name>A0A0S6W9Q1_VECG1</name>
<dbReference type="STRING" id="1499967.U27_01649"/>
<reference evidence="1" key="1">
    <citation type="journal article" date="2015" name="PeerJ">
        <title>First genomic representation of candidate bacterial phylum KSB3 points to enhanced environmental sensing as a trigger of wastewater bulking.</title>
        <authorList>
            <person name="Sekiguchi Y."/>
            <person name="Ohashi A."/>
            <person name="Parks D.H."/>
            <person name="Yamauchi T."/>
            <person name="Tyson G.W."/>
            <person name="Hugenholtz P."/>
        </authorList>
    </citation>
    <scope>NUCLEOTIDE SEQUENCE [LARGE SCALE GENOMIC DNA]</scope>
</reference>
<proteinExistence type="predicted"/>
<dbReference type="AlphaFoldDB" id="A0A0S6W9Q1"/>
<dbReference type="Proteomes" id="UP000030661">
    <property type="component" value="Unassembled WGS sequence"/>
</dbReference>
<organism evidence="1">
    <name type="scientific">Vecturithrix granuli</name>
    <dbReference type="NCBI Taxonomy" id="1499967"/>
    <lineage>
        <taxon>Bacteria</taxon>
        <taxon>Candidatus Moduliflexota</taxon>
        <taxon>Candidatus Vecturitrichia</taxon>
        <taxon>Candidatus Vecturitrichales</taxon>
        <taxon>Candidatus Vecturitrichaceae</taxon>
        <taxon>Candidatus Vecturithrix</taxon>
    </lineage>
</organism>